<feature type="transmembrane region" description="Helical" evidence="7">
    <location>
        <begin position="620"/>
        <end position="645"/>
    </location>
</feature>
<dbReference type="Gene3D" id="3.30.420.40">
    <property type="match status" value="2"/>
</dbReference>
<comment type="caution">
    <text evidence="8">The sequence shown here is derived from an EMBL/GenBank/DDBJ whole genome shotgun (WGS) entry which is preliminary data.</text>
</comment>
<dbReference type="InterPro" id="IPR013126">
    <property type="entry name" value="Hsp_70_fam"/>
</dbReference>
<feature type="transmembrane region" description="Helical" evidence="7">
    <location>
        <begin position="594"/>
        <end position="613"/>
    </location>
</feature>
<evidence type="ECO:0000256" key="4">
    <source>
        <dbReference type="ARBA" id="ARBA00023016"/>
    </source>
</evidence>
<keyword evidence="7" id="KW-0812">Transmembrane</keyword>
<keyword evidence="7" id="KW-0472">Membrane</keyword>
<evidence type="ECO:0000256" key="2">
    <source>
        <dbReference type="ARBA" id="ARBA00022741"/>
    </source>
</evidence>
<sequence length="739" mass="76951">MTGISVGIDFGTSNTVAVLRRRDGRTTPLLLDGTPLLPSAVFVEPGGRLVTGREAWHGGRVSPQRCEPNPKQRIDDGTVLLGDREVPVVDLVTAVLTRVREEVTRAAGGQPDSVVVTHPASWGQQRRALLSTAAVQAGLPTHRLVPEPVAAAGYFVEVLGSSLPVGACLVVYDLGAGTFDVAVVRRETTGYRVLADRGLPDTGGLDVDAAIVAHLGAVFAGRQPEQWRRLTEPATTTDRRARWLMWEDVRAAKEVLSRAAQAVIPVPLLDQDAPLGREQLEQLARPLLDRTVDATRAAVRAAGLTPADLHGILLVGGASRIPLVSTLLLRAFGVVPTAIEQPELVVAEGAVVSAAQTPEVAPVFPAVAARQAGTPAPPDTGSNVRPGAGTNVRHDAGTNVRPDAGTSMRPGAGPAPLSVATAVLSPGDAPARPAPVVVSGRRTGPVRVLATLFAVVAVAILAYVPFSTGVGGSRPEDATMTLNGAPLSEDLVLDLGQPMVLEGALGDETDSQVTRVEVEYQYLGFWTSETVQAPAFTQAGRWVAEVSPPSGLAGLVGGALELSIRLYDVNEELLPFGSSPQYVQVALPLWNAPWLGALLTLAAGGLVLAVLVVRGRQVPPVWAGVATAALTVLMWTFVLFVINLSGKPEEVFGVLGIATVEGAAVGLALWRAWQGRGGPVPLAAAIGVPVAAAWWLAVNCLNRTDSHIGQLVELAFLGALAGAAVMITRTGRTATHRAA</sequence>
<protein>
    <submittedName>
        <fullName evidence="8">Hsp70 family protein</fullName>
    </submittedName>
</protein>
<feature type="region of interest" description="Disordered" evidence="6">
    <location>
        <begin position="372"/>
        <end position="419"/>
    </location>
</feature>
<evidence type="ECO:0000256" key="3">
    <source>
        <dbReference type="ARBA" id="ARBA00022840"/>
    </source>
</evidence>
<dbReference type="Gene3D" id="3.90.640.10">
    <property type="entry name" value="Actin, Chain A, domain 4"/>
    <property type="match status" value="1"/>
</dbReference>
<gene>
    <name evidence="8" type="ORF">ACFQ4H_08120</name>
</gene>
<accession>A0ABW3YBN4</accession>
<evidence type="ECO:0000256" key="7">
    <source>
        <dbReference type="SAM" id="Phobius"/>
    </source>
</evidence>
<keyword evidence="2" id="KW-0547">Nucleotide-binding</keyword>
<evidence type="ECO:0000313" key="8">
    <source>
        <dbReference type="EMBL" id="MFD1321051.1"/>
    </source>
</evidence>
<dbReference type="Pfam" id="PF00012">
    <property type="entry name" value="HSP70"/>
    <property type="match status" value="1"/>
</dbReference>
<reference evidence="9" key="1">
    <citation type="journal article" date="2019" name="Int. J. Syst. Evol. Microbiol.">
        <title>The Global Catalogue of Microorganisms (GCM) 10K type strain sequencing project: providing services to taxonomists for standard genome sequencing and annotation.</title>
        <authorList>
            <consortium name="The Broad Institute Genomics Platform"/>
            <consortium name="The Broad Institute Genome Sequencing Center for Infectious Disease"/>
            <person name="Wu L."/>
            <person name="Ma J."/>
        </authorList>
    </citation>
    <scope>NUCLEOTIDE SEQUENCE [LARGE SCALE GENOMIC DNA]</scope>
    <source>
        <strain evidence="9">JCM 31037</strain>
    </source>
</reference>
<dbReference type="Proteomes" id="UP001597260">
    <property type="component" value="Unassembled WGS sequence"/>
</dbReference>
<name>A0ABW3YBN4_9ACTN</name>
<proteinExistence type="inferred from homology"/>
<comment type="similarity">
    <text evidence="1">Belongs to the heat shock protein 70 family.</text>
</comment>
<feature type="transmembrane region" description="Helical" evidence="7">
    <location>
        <begin position="677"/>
        <end position="696"/>
    </location>
</feature>
<keyword evidence="5" id="KW-0143">Chaperone</keyword>
<evidence type="ECO:0000256" key="6">
    <source>
        <dbReference type="SAM" id="MobiDB-lite"/>
    </source>
</evidence>
<keyword evidence="9" id="KW-1185">Reference proteome</keyword>
<feature type="transmembrane region" description="Helical" evidence="7">
    <location>
        <begin position="448"/>
        <end position="466"/>
    </location>
</feature>
<evidence type="ECO:0000313" key="9">
    <source>
        <dbReference type="Proteomes" id="UP001597260"/>
    </source>
</evidence>
<dbReference type="PANTHER" id="PTHR45639">
    <property type="entry name" value="HSC70CB, ISOFORM G-RELATED"/>
    <property type="match status" value="1"/>
</dbReference>
<dbReference type="InterPro" id="IPR043129">
    <property type="entry name" value="ATPase_NBD"/>
</dbReference>
<dbReference type="InterPro" id="IPR018181">
    <property type="entry name" value="Heat_shock_70_CS"/>
</dbReference>
<keyword evidence="4" id="KW-0346">Stress response</keyword>
<dbReference type="PRINTS" id="PR00301">
    <property type="entry name" value="HEATSHOCK70"/>
</dbReference>
<dbReference type="EMBL" id="JBHTMP010000009">
    <property type="protein sequence ID" value="MFD1321051.1"/>
    <property type="molecule type" value="Genomic_DNA"/>
</dbReference>
<dbReference type="SUPFAM" id="SSF53067">
    <property type="entry name" value="Actin-like ATPase domain"/>
    <property type="match status" value="2"/>
</dbReference>
<evidence type="ECO:0000256" key="5">
    <source>
        <dbReference type="ARBA" id="ARBA00023186"/>
    </source>
</evidence>
<dbReference type="PROSITE" id="PS01036">
    <property type="entry name" value="HSP70_3"/>
    <property type="match status" value="1"/>
</dbReference>
<keyword evidence="7" id="KW-1133">Transmembrane helix</keyword>
<keyword evidence="3" id="KW-0067">ATP-binding</keyword>
<feature type="transmembrane region" description="Helical" evidence="7">
    <location>
        <begin position="651"/>
        <end position="670"/>
    </location>
</feature>
<dbReference type="RefSeq" id="WP_377568785.1">
    <property type="nucleotide sequence ID" value="NZ_JBHTMP010000009.1"/>
</dbReference>
<organism evidence="8 9">
    <name type="scientific">Micromonospora sonneratiae</name>
    <dbReference type="NCBI Taxonomy" id="1184706"/>
    <lineage>
        <taxon>Bacteria</taxon>
        <taxon>Bacillati</taxon>
        <taxon>Actinomycetota</taxon>
        <taxon>Actinomycetes</taxon>
        <taxon>Micromonosporales</taxon>
        <taxon>Micromonosporaceae</taxon>
        <taxon>Micromonospora</taxon>
    </lineage>
</organism>
<feature type="transmembrane region" description="Helical" evidence="7">
    <location>
        <begin position="708"/>
        <end position="727"/>
    </location>
</feature>
<evidence type="ECO:0000256" key="1">
    <source>
        <dbReference type="ARBA" id="ARBA00007381"/>
    </source>
</evidence>